<accession>A0A1S1N555</accession>
<evidence type="ECO:0000313" key="2">
    <source>
        <dbReference type="EMBL" id="OHU93393.1"/>
    </source>
</evidence>
<sequence length="505" mass="56699">MFNPSDPSLLIFSFDGTGSEPRDSQQYSAEQFKEDCEISNVLKLHLLLGGRIHPQAESHFPSQKCFYYSGIGNQGSAVKKTLNQILAPQSCDVASILSHAMHDFEQHYKTGDNIILIGFSRGAALARRFAKCLEKHTDSNVYLCVFDTIASIGFSKITKATCGTEHVIFSDHDVPNNVEAALHCVSLDDKRRAFEATLFNQAPNVHEVWFAGSHSDIGGGFYRSGLSDICLRYSLEWLLTLPVPLQLLTREQIDYQSLLPNDGTLLIDADDLAIKPDALAPSHQHDYFWSNINFKATHRLCVVMKDNQVTDIPPIIHHSVAKRVFNNSSYRPESLKGLKHLLEYANGETLECVGINPHIELPTQQLNILQVGERKNIKVYACEHYNHTGLWLEKGATYRIEPINHQIWYDKDTQVTASGWQRNNRTVGVKRLPIDMMEPYKRLPGRPWFSLVGCINADDNLAFALNGGGDIKINEHGEFTPFANDICCDYGLNRGAIELEVTRLG</sequence>
<feature type="domain" description="T6SS Phospholipase effector Tle1-like catalytic" evidence="1">
    <location>
        <begin position="142"/>
        <end position="233"/>
    </location>
</feature>
<evidence type="ECO:0000313" key="3">
    <source>
        <dbReference type="Proteomes" id="UP000180253"/>
    </source>
</evidence>
<dbReference type="AlphaFoldDB" id="A0A1S1N555"/>
<dbReference type="PANTHER" id="PTHR33840">
    <property type="match status" value="1"/>
</dbReference>
<dbReference type="Gene3D" id="2.60.120.430">
    <property type="entry name" value="Galactose-binding lectin"/>
    <property type="match status" value="1"/>
</dbReference>
<reference evidence="2 3" key="1">
    <citation type="submission" date="2016-10" db="EMBL/GenBank/DDBJ databases">
        <title>Pseudoalteromonas amylolytica sp. nov., isolated from the surface seawater.</title>
        <authorList>
            <person name="Wu Y.-H."/>
            <person name="Cheng H."/>
            <person name="Jin X.-B."/>
            <person name="Wang C.-S."/>
            <person name="Xu X.-W."/>
        </authorList>
    </citation>
    <scope>NUCLEOTIDE SEQUENCE [LARGE SCALE GENOMIC DNA]</scope>
    <source>
        <strain evidence="2 3">JCM 12483</strain>
    </source>
</reference>
<dbReference type="Proteomes" id="UP000180253">
    <property type="component" value="Unassembled WGS sequence"/>
</dbReference>
<dbReference type="InterPro" id="IPR029058">
    <property type="entry name" value="AB_hydrolase_fold"/>
</dbReference>
<name>A0A1S1N555_9GAMM</name>
<keyword evidence="3" id="KW-1185">Reference proteome</keyword>
<dbReference type="EMBL" id="MNAN01000037">
    <property type="protein sequence ID" value="OHU93393.1"/>
    <property type="molecule type" value="Genomic_DNA"/>
</dbReference>
<feature type="domain" description="T6SS Phospholipase effector Tle1-like catalytic" evidence="1">
    <location>
        <begin position="10"/>
        <end position="135"/>
    </location>
</feature>
<protein>
    <recommendedName>
        <fullName evidence="1">T6SS Phospholipase effector Tle1-like catalytic domain-containing protein</fullName>
    </recommendedName>
</protein>
<dbReference type="InterPro" id="IPR018712">
    <property type="entry name" value="Tle1-like_cat"/>
</dbReference>
<dbReference type="SUPFAM" id="SSF53474">
    <property type="entry name" value="alpha/beta-Hydrolases"/>
    <property type="match status" value="1"/>
</dbReference>
<comment type="caution">
    <text evidence="2">The sequence shown here is derived from an EMBL/GenBank/DDBJ whole genome shotgun (WGS) entry which is preliminary data.</text>
</comment>
<dbReference type="PANTHER" id="PTHR33840:SF1">
    <property type="entry name" value="TLE1 PHOSPHOLIPASE DOMAIN-CONTAINING PROTEIN"/>
    <property type="match status" value="1"/>
</dbReference>
<evidence type="ECO:0000259" key="1">
    <source>
        <dbReference type="Pfam" id="PF09994"/>
    </source>
</evidence>
<dbReference type="STRING" id="327939.BIW53_18700"/>
<dbReference type="OrthoDB" id="4378831at2"/>
<dbReference type="Pfam" id="PF09994">
    <property type="entry name" value="T6SS_Tle1-like_cat"/>
    <property type="match status" value="2"/>
</dbReference>
<gene>
    <name evidence="2" type="ORF">BIW53_18700</name>
</gene>
<proteinExistence type="predicted"/>
<dbReference type="RefSeq" id="WP_070993548.1">
    <property type="nucleotide sequence ID" value="NZ_CBCSHD010000012.1"/>
</dbReference>
<organism evidence="2 3">
    <name type="scientific">Pseudoalteromonas byunsanensis</name>
    <dbReference type="NCBI Taxonomy" id="327939"/>
    <lineage>
        <taxon>Bacteria</taxon>
        <taxon>Pseudomonadati</taxon>
        <taxon>Pseudomonadota</taxon>
        <taxon>Gammaproteobacteria</taxon>
        <taxon>Alteromonadales</taxon>
        <taxon>Pseudoalteromonadaceae</taxon>
        <taxon>Pseudoalteromonas</taxon>
    </lineage>
</organism>